<reference evidence="2" key="1">
    <citation type="submission" date="2024-02" db="EMBL/GenBank/DDBJ databases">
        <authorList>
            <consortium name="ELIXIR-Norway"/>
            <consortium name="Elixir Norway"/>
        </authorList>
    </citation>
    <scope>NUCLEOTIDE SEQUENCE</scope>
</reference>
<evidence type="ECO:0000256" key="1">
    <source>
        <dbReference type="SAM" id="MobiDB-lite"/>
    </source>
</evidence>
<organism evidence="2 3">
    <name type="scientific">Sphagnum troendelagicum</name>
    <dbReference type="NCBI Taxonomy" id="128251"/>
    <lineage>
        <taxon>Eukaryota</taxon>
        <taxon>Viridiplantae</taxon>
        <taxon>Streptophyta</taxon>
        <taxon>Embryophyta</taxon>
        <taxon>Bryophyta</taxon>
        <taxon>Sphagnophytina</taxon>
        <taxon>Sphagnopsida</taxon>
        <taxon>Sphagnales</taxon>
        <taxon>Sphagnaceae</taxon>
        <taxon>Sphagnum</taxon>
    </lineage>
</organism>
<dbReference type="PANTHER" id="PTHR34810">
    <property type="entry name" value="DNA-BINDING PROTEIN BIN4"/>
    <property type="match status" value="1"/>
</dbReference>
<name>A0ABP0UTH1_9BRYO</name>
<gene>
    <name evidence="2" type="ORF">CSSPTR1EN2_LOCUS19809</name>
</gene>
<feature type="compositionally biased region" description="Low complexity" evidence="1">
    <location>
        <begin position="248"/>
        <end position="258"/>
    </location>
</feature>
<accession>A0ABP0UTH1</accession>
<dbReference type="EMBL" id="OZ019898">
    <property type="protein sequence ID" value="CAK9229590.1"/>
    <property type="molecule type" value="Genomic_DNA"/>
</dbReference>
<evidence type="ECO:0000313" key="2">
    <source>
        <dbReference type="EMBL" id="CAK9229590.1"/>
    </source>
</evidence>
<evidence type="ECO:0008006" key="4">
    <source>
        <dbReference type="Google" id="ProtNLM"/>
    </source>
</evidence>
<dbReference type="PANTHER" id="PTHR34810:SF1">
    <property type="entry name" value="DNA-BINDING PROTEIN BIN4"/>
    <property type="match status" value="1"/>
</dbReference>
<feature type="compositionally biased region" description="Basic residues" evidence="1">
    <location>
        <begin position="282"/>
        <end position="292"/>
    </location>
</feature>
<feature type="region of interest" description="Disordered" evidence="1">
    <location>
        <begin position="199"/>
        <end position="301"/>
    </location>
</feature>
<dbReference type="Proteomes" id="UP001497512">
    <property type="component" value="Chromosome 6"/>
</dbReference>
<proteinExistence type="predicted"/>
<protein>
    <recommendedName>
        <fullName evidence="4">DNA-binding protein BIN4</fullName>
    </recommendedName>
</protein>
<evidence type="ECO:0000313" key="3">
    <source>
        <dbReference type="Proteomes" id="UP001497512"/>
    </source>
</evidence>
<sequence>MGADLPLSQMYAGGAAAGVAAEGIEPAAKKKKKQAGGGASALTGDDASLAGLTDTAEFLSQETTMLITTEEAVGEEVEEGLDRRIKPRAASSLPLVFGDKVLRSKVLLECEGDALDFSGDMGAVGRFSVCQGQAKDDEELLLDLKGVIYKTTIVPSNTFFLVNVGQTEAKVEAIMNDFVQLRADTDRNVNETMVEGTMEGFTFDSDGEGERPAAVVPGTEATGSKDAPDDDVDSGGDIKAVKKKKTPAKTLVAKAPAKQRAAGKSKTGRSKASAKDSNAKKAATKKAARPKTTKSAAAAGK</sequence>
<keyword evidence="3" id="KW-1185">Reference proteome</keyword>
<dbReference type="InterPro" id="IPR033246">
    <property type="entry name" value="BIN4"/>
</dbReference>